<dbReference type="Pfam" id="PF10150">
    <property type="entry name" value="RNase_E_G"/>
    <property type="match status" value="1"/>
</dbReference>
<reference evidence="9" key="1">
    <citation type="submission" date="2017-11" db="EMBL/GenBank/DDBJ databases">
        <title>Three new genomes from thermophilic consortium.</title>
        <authorList>
            <person name="Quaggio R."/>
            <person name="Amgarten D."/>
            <person name="Setubal J.C."/>
        </authorList>
    </citation>
    <scope>NUCLEOTIDE SEQUENCE</scope>
    <source>
        <strain evidence="9">ZCTH01-B2</strain>
    </source>
</reference>
<dbReference type="SMART" id="SM00316">
    <property type="entry name" value="S1"/>
    <property type="match status" value="1"/>
</dbReference>
<evidence type="ECO:0000259" key="7">
    <source>
        <dbReference type="PROSITE" id="PS50126"/>
    </source>
</evidence>
<name>A0A953I5C0_SYMTR</name>
<evidence type="ECO:0000256" key="3">
    <source>
        <dbReference type="ARBA" id="ARBA00022801"/>
    </source>
</evidence>
<comment type="caution">
    <text evidence="9">The sequence shown here is derived from an EMBL/GenBank/DDBJ whole genome shotgun (WGS) entry which is preliminary data.</text>
</comment>
<dbReference type="GO" id="GO:0046872">
    <property type="term" value="F:metal ion binding"/>
    <property type="evidence" value="ECO:0007669"/>
    <property type="project" value="UniProtKB-KW"/>
</dbReference>
<dbReference type="GO" id="GO:0004540">
    <property type="term" value="F:RNA nuclease activity"/>
    <property type="evidence" value="ECO:0007669"/>
    <property type="project" value="InterPro"/>
</dbReference>
<dbReference type="InterPro" id="IPR003029">
    <property type="entry name" value="S1_domain"/>
</dbReference>
<dbReference type="GO" id="GO:0016787">
    <property type="term" value="F:hydrolase activity"/>
    <property type="evidence" value="ECO:0007669"/>
    <property type="project" value="UniProtKB-KW"/>
</dbReference>
<organism evidence="9 10">
    <name type="scientific">Symbiobacterium thermophilum</name>
    <dbReference type="NCBI Taxonomy" id="2734"/>
    <lineage>
        <taxon>Bacteria</taxon>
        <taxon>Bacillati</taxon>
        <taxon>Bacillota</taxon>
        <taxon>Clostridia</taxon>
        <taxon>Eubacteriales</taxon>
        <taxon>Symbiobacteriaceae</taxon>
        <taxon>Symbiobacterium</taxon>
    </lineage>
</organism>
<evidence type="ECO:0000256" key="5">
    <source>
        <dbReference type="ARBA" id="ARBA00022884"/>
    </source>
</evidence>
<evidence type="ECO:0000256" key="6">
    <source>
        <dbReference type="PROSITE-ProRule" id="PRU00117"/>
    </source>
</evidence>
<dbReference type="GO" id="GO:0006364">
    <property type="term" value="P:rRNA processing"/>
    <property type="evidence" value="ECO:0007669"/>
    <property type="project" value="TreeGrafter"/>
</dbReference>
<dbReference type="SUPFAM" id="SSF50249">
    <property type="entry name" value="Nucleic acid-binding proteins"/>
    <property type="match status" value="1"/>
</dbReference>
<dbReference type="InterPro" id="IPR004659">
    <property type="entry name" value="RNase_E/G"/>
</dbReference>
<dbReference type="PROSITE" id="PS50084">
    <property type="entry name" value="KH_TYPE_1"/>
    <property type="match status" value="1"/>
</dbReference>
<dbReference type="NCBIfam" id="TIGR00757">
    <property type="entry name" value="RNaseEG"/>
    <property type="match status" value="1"/>
</dbReference>
<dbReference type="PROSITE" id="PS50126">
    <property type="entry name" value="S1"/>
    <property type="match status" value="1"/>
</dbReference>
<evidence type="ECO:0000256" key="4">
    <source>
        <dbReference type="ARBA" id="ARBA00022842"/>
    </source>
</evidence>
<dbReference type="PROSITE" id="PS50926">
    <property type="entry name" value="TRAM"/>
    <property type="match status" value="1"/>
</dbReference>
<keyword evidence="2" id="KW-0479">Metal-binding</keyword>
<dbReference type="EMBL" id="PIUK01000282">
    <property type="protein sequence ID" value="MBY6277920.1"/>
    <property type="molecule type" value="Genomic_DNA"/>
</dbReference>
<evidence type="ECO:0000313" key="9">
    <source>
        <dbReference type="EMBL" id="MBY6277920.1"/>
    </source>
</evidence>
<sequence>MRKEILLTVDIDQTRAAVLEDGELVELYIEQPVHERIVGNIYKGKVENVLPGMQAAFVNIGLERNAFLYVDDAQPGRAPLEGETPLPRSGRRPTIGELVRTGQDILVQVAKEPIGTKGARVTRNITLPGRFLVLMPHVDYVGVSRRITDERERDRLKQIAHAVKPDGMGLIVRTVAEGASEEELAHDAAFLERHWQQIAARARTARAPSLVHHDQGLIHRLVRDGLDDSVSLFLVDQRSAYDTALAVVELHAPQLKDRVKLYTRSDQTLFDYYGVEMEIEKALRRRVWLRSGGYIIIDQTEALTAIDVNTGKFVGSTNLADTVFRTNLEAAREIARQLRLRDIGGIIIIDFIDMDREDHRQQVIQALEEALRRDRTRANILGLTQLGLLEMTRKKSRQNLSEVLTKPCPACDGRGKVLNEQTMAHRVRAEIRRIMKQSSSEALLMEVHPSVAALVIGPGGANLRALEEELARTIYIRGNSEVSPDSWSLKALGTREEVEAKALPVSAGQVLQLRIEEPHASNAADGIARVDGYVIDVADAGRLVGQVVPVEILKVFRTYAKGRVAPH</sequence>
<dbReference type="Pfam" id="PF01938">
    <property type="entry name" value="TRAM"/>
    <property type="match status" value="1"/>
</dbReference>
<protein>
    <submittedName>
        <fullName evidence="9">Ribonuclease G</fullName>
    </submittedName>
</protein>
<dbReference type="SMART" id="SM00322">
    <property type="entry name" value="KH"/>
    <property type="match status" value="1"/>
</dbReference>
<evidence type="ECO:0000256" key="1">
    <source>
        <dbReference type="ARBA" id="ARBA00001946"/>
    </source>
</evidence>
<dbReference type="InterPro" id="IPR004087">
    <property type="entry name" value="KH_dom"/>
</dbReference>
<dbReference type="AlphaFoldDB" id="A0A953I5C0"/>
<comment type="cofactor">
    <cofactor evidence="1">
        <name>Mg(2+)</name>
        <dbReference type="ChEBI" id="CHEBI:18420"/>
    </cofactor>
</comment>
<keyword evidence="3" id="KW-0378">Hydrolase</keyword>
<proteinExistence type="predicted"/>
<evidence type="ECO:0000313" key="10">
    <source>
        <dbReference type="Proteomes" id="UP000732377"/>
    </source>
</evidence>
<keyword evidence="5 6" id="KW-0694">RNA-binding</keyword>
<keyword evidence="4" id="KW-0460">Magnesium</keyword>
<feature type="domain" description="TRAM" evidence="8">
    <location>
        <begin position="504"/>
        <end position="566"/>
    </location>
</feature>
<evidence type="ECO:0000256" key="2">
    <source>
        <dbReference type="ARBA" id="ARBA00022723"/>
    </source>
</evidence>
<dbReference type="Gene3D" id="2.40.50.140">
    <property type="entry name" value="Nucleic acid-binding proteins"/>
    <property type="match status" value="2"/>
</dbReference>
<feature type="domain" description="S1 motif" evidence="7">
    <location>
        <begin position="39"/>
        <end position="130"/>
    </location>
</feature>
<accession>A0A953I5C0</accession>
<dbReference type="InterPro" id="IPR036612">
    <property type="entry name" value="KH_dom_type_1_sf"/>
</dbReference>
<gene>
    <name evidence="9" type="ORF">CWE10_17335</name>
</gene>
<dbReference type="GO" id="GO:0005737">
    <property type="term" value="C:cytoplasm"/>
    <property type="evidence" value="ECO:0007669"/>
    <property type="project" value="TreeGrafter"/>
</dbReference>
<dbReference type="PANTHER" id="PTHR30001:SF0">
    <property type="entry name" value="RIBONUCLEASE G"/>
    <property type="match status" value="1"/>
</dbReference>
<dbReference type="SUPFAM" id="SSF54791">
    <property type="entry name" value="Eukaryotic type KH-domain (KH-domain type I)"/>
    <property type="match status" value="1"/>
</dbReference>
<dbReference type="InterPro" id="IPR002792">
    <property type="entry name" value="TRAM_dom"/>
</dbReference>
<dbReference type="RefSeq" id="WP_273381340.1">
    <property type="nucleotide sequence ID" value="NZ_PIUK01000282.1"/>
</dbReference>
<dbReference type="CDD" id="cd04453">
    <property type="entry name" value="S1_RNase_E"/>
    <property type="match status" value="1"/>
</dbReference>
<dbReference type="PANTHER" id="PTHR30001">
    <property type="entry name" value="RIBONUCLEASE"/>
    <property type="match status" value="1"/>
</dbReference>
<dbReference type="GO" id="GO:0003723">
    <property type="term" value="F:RNA binding"/>
    <property type="evidence" value="ECO:0007669"/>
    <property type="project" value="UniProtKB-UniRule"/>
</dbReference>
<dbReference type="Proteomes" id="UP000732377">
    <property type="component" value="Unassembled WGS sequence"/>
</dbReference>
<dbReference type="InterPro" id="IPR019307">
    <property type="entry name" value="RNA-bd_AU-1/RNase_E/G"/>
</dbReference>
<dbReference type="InterPro" id="IPR012340">
    <property type="entry name" value="NA-bd_OB-fold"/>
</dbReference>
<evidence type="ECO:0000259" key="8">
    <source>
        <dbReference type="PROSITE" id="PS50926"/>
    </source>
</evidence>